<feature type="coiled-coil region" evidence="2">
    <location>
        <begin position="399"/>
        <end position="426"/>
    </location>
</feature>
<feature type="region of interest" description="Disordered" evidence="3">
    <location>
        <begin position="87"/>
        <end position="106"/>
    </location>
</feature>
<dbReference type="Pfam" id="PF04082">
    <property type="entry name" value="Fungal_trans"/>
    <property type="match status" value="1"/>
</dbReference>
<evidence type="ECO:0000256" key="1">
    <source>
        <dbReference type="ARBA" id="ARBA00023242"/>
    </source>
</evidence>
<dbReference type="PANTHER" id="PTHR46910:SF5">
    <property type="entry name" value="ZN(II)2CYS6 TRANSCRIPTION FACTOR (EUROFUNG)"/>
    <property type="match status" value="1"/>
</dbReference>
<dbReference type="CDD" id="cd12148">
    <property type="entry name" value="fungal_TF_MHR"/>
    <property type="match status" value="1"/>
</dbReference>
<keyword evidence="6" id="KW-1185">Reference proteome</keyword>
<dbReference type="PANTHER" id="PTHR46910">
    <property type="entry name" value="TRANSCRIPTION FACTOR PDR1"/>
    <property type="match status" value="1"/>
</dbReference>
<feature type="domain" description="Xylanolytic transcriptional activator regulatory" evidence="4">
    <location>
        <begin position="291"/>
        <end position="364"/>
    </location>
</feature>
<dbReference type="EMBL" id="CABFNS010000709">
    <property type="protein sequence ID" value="VUC23588.1"/>
    <property type="molecule type" value="Genomic_DNA"/>
</dbReference>
<dbReference type="InterPro" id="IPR007219">
    <property type="entry name" value="XnlR_reg_dom"/>
</dbReference>
<comment type="caution">
    <text evidence="5">The sequence shown here is derived from an EMBL/GenBank/DDBJ whole genome shotgun (WGS) entry which is preliminary data.</text>
</comment>
<name>A0ABY6TZ05_BIOOC</name>
<feature type="compositionally biased region" description="Polar residues" evidence="3">
    <location>
        <begin position="59"/>
        <end position="68"/>
    </location>
</feature>
<feature type="region of interest" description="Disordered" evidence="3">
    <location>
        <begin position="21"/>
        <end position="73"/>
    </location>
</feature>
<evidence type="ECO:0000313" key="6">
    <source>
        <dbReference type="Proteomes" id="UP000766486"/>
    </source>
</evidence>
<evidence type="ECO:0000256" key="2">
    <source>
        <dbReference type="SAM" id="Coils"/>
    </source>
</evidence>
<evidence type="ECO:0000313" key="5">
    <source>
        <dbReference type="EMBL" id="VUC23588.1"/>
    </source>
</evidence>
<accession>A0ABY6TZ05</accession>
<protein>
    <recommendedName>
        <fullName evidence="4">Xylanolytic transcriptional activator regulatory domain-containing protein</fullName>
    </recommendedName>
</protein>
<keyword evidence="1" id="KW-0539">Nucleus</keyword>
<gene>
    <name evidence="5" type="ORF">CLO192961_LOCUS120480</name>
</gene>
<evidence type="ECO:0000256" key="3">
    <source>
        <dbReference type="SAM" id="MobiDB-lite"/>
    </source>
</evidence>
<keyword evidence="2" id="KW-0175">Coiled coil</keyword>
<reference evidence="5 6" key="1">
    <citation type="submission" date="2019-06" db="EMBL/GenBank/DDBJ databases">
        <authorList>
            <person name="Broberg M."/>
        </authorList>
    </citation>
    <scope>NUCLEOTIDE SEQUENCE [LARGE SCALE GENOMIC DNA]</scope>
</reference>
<sequence length="666" mass="73462">MDSDGKLDSLDQRLERMGRLVENLVAENRPGTSAASSASPLHESDPSPAQPSTQERRSMSSGFGTSSPPVAPRVSLEQPKAQAIVPSAPAGCRQDGDSLPVTEGPSSFSAQSDFAVAFLKKVAGSDRDQGHVFDSLELQDALSHIVDVLHKQQNSLEMGFSATNAPIPARVRPKMPPIEASVAVIRSTEDRAKIIIYHLSSVIDVPSISDMCLKVYFSQDYSDAELIILNAILYFLFGQHDDQEENKGICAENLTNALARLPLYIKPSFDMTFALILGAVFAMESFKPLVSCTLITAAYQAAYSLGYHTRQKGADKGSDSPNKAGLLFWAIYFLERSFTLGLGRSSTIPNSDITVPLPGGPKFPLNSGMNAYRNMVRTARLSGRVYEDLYSAEALHLPANVRQQKVAELTRELQDIRETHRQVRDAIPVNQSDPAMALKMKQLVEFIYNSDEIHCLSILTLIQRAAPPPTTGPSKTFTEECIASARSVVEIHHRFVPLLKERGTPFVSAQVNWVLNFLPFISFVVLFCLVIETGNEEDLNRMGDFVQSMEVASTISNFKDNHHRLFQVLHTVASRYSELKASLTPSQVNSAELRTEMDAYLNSLGYQPMHQDITPDFTALPTMSFLDLPMDTSGSHPEVDSNPQLANWFSWSQQMMGLLDSSQPDI</sequence>
<dbReference type="Proteomes" id="UP000766486">
    <property type="component" value="Unassembled WGS sequence"/>
</dbReference>
<dbReference type="SMART" id="SM00906">
    <property type="entry name" value="Fungal_trans"/>
    <property type="match status" value="1"/>
</dbReference>
<organism evidence="5 6">
    <name type="scientific">Bionectria ochroleuca</name>
    <name type="common">Gliocladium roseum</name>
    <dbReference type="NCBI Taxonomy" id="29856"/>
    <lineage>
        <taxon>Eukaryota</taxon>
        <taxon>Fungi</taxon>
        <taxon>Dikarya</taxon>
        <taxon>Ascomycota</taxon>
        <taxon>Pezizomycotina</taxon>
        <taxon>Sordariomycetes</taxon>
        <taxon>Hypocreomycetidae</taxon>
        <taxon>Hypocreales</taxon>
        <taxon>Bionectriaceae</taxon>
        <taxon>Clonostachys</taxon>
    </lineage>
</organism>
<feature type="compositionally biased region" description="Polar residues" evidence="3">
    <location>
        <begin position="30"/>
        <end position="39"/>
    </location>
</feature>
<dbReference type="InterPro" id="IPR050987">
    <property type="entry name" value="AtrR-like"/>
</dbReference>
<proteinExistence type="predicted"/>
<evidence type="ECO:0000259" key="4">
    <source>
        <dbReference type="SMART" id="SM00906"/>
    </source>
</evidence>